<feature type="region of interest" description="Disordered" evidence="3">
    <location>
        <begin position="365"/>
        <end position="388"/>
    </location>
</feature>
<dbReference type="PANTHER" id="PTHR48024">
    <property type="entry name" value="GEO13361P1-RELATED"/>
    <property type="match status" value="1"/>
</dbReference>
<feature type="compositionally biased region" description="Low complexity" evidence="3">
    <location>
        <begin position="463"/>
        <end position="472"/>
    </location>
</feature>
<dbReference type="PROSITE" id="PS50102">
    <property type="entry name" value="RRM"/>
    <property type="match status" value="2"/>
</dbReference>
<evidence type="ECO:0000256" key="1">
    <source>
        <dbReference type="ARBA" id="ARBA00022884"/>
    </source>
</evidence>
<evidence type="ECO:0000259" key="4">
    <source>
        <dbReference type="PROSITE" id="PS50102"/>
    </source>
</evidence>
<dbReference type="Proteomes" id="UP000284702">
    <property type="component" value="Unassembled WGS sequence"/>
</dbReference>
<comment type="caution">
    <text evidence="5">The sequence shown here is derived from an EMBL/GenBank/DDBJ whole genome shotgun (WGS) entry which is preliminary data.</text>
</comment>
<protein>
    <recommendedName>
        <fullName evidence="4">RRM domain-containing protein</fullName>
    </recommendedName>
</protein>
<evidence type="ECO:0000313" key="6">
    <source>
        <dbReference type="Proteomes" id="UP000284702"/>
    </source>
</evidence>
<organism evidence="5 6">
    <name type="scientific">Aphanomyces astaci</name>
    <name type="common">Crayfish plague agent</name>
    <dbReference type="NCBI Taxonomy" id="112090"/>
    <lineage>
        <taxon>Eukaryota</taxon>
        <taxon>Sar</taxon>
        <taxon>Stramenopiles</taxon>
        <taxon>Oomycota</taxon>
        <taxon>Saprolegniomycetes</taxon>
        <taxon>Saprolegniales</taxon>
        <taxon>Verrucalvaceae</taxon>
        <taxon>Aphanomyces</taxon>
    </lineage>
</organism>
<reference evidence="5" key="1">
    <citation type="submission" date="2018-07" db="EMBL/GenBank/DDBJ databases">
        <title>Annotation of Aphanomyces astaci genome assembly.</title>
        <authorList>
            <person name="Studholme D.J."/>
        </authorList>
    </citation>
    <scope>NUCLEOTIDE SEQUENCE [LARGE SCALE GENOMIC DNA]</scope>
    <source>
        <strain evidence="5">Pc</strain>
    </source>
</reference>
<feature type="region of interest" description="Disordered" evidence="3">
    <location>
        <begin position="463"/>
        <end position="495"/>
    </location>
</feature>
<feature type="domain" description="RRM" evidence="4">
    <location>
        <begin position="154"/>
        <end position="231"/>
    </location>
</feature>
<keyword evidence="1 2" id="KW-0694">RNA-binding</keyword>
<name>A0A3R7WDW1_APHAT</name>
<feature type="region of interest" description="Disordered" evidence="3">
    <location>
        <begin position="25"/>
        <end position="88"/>
    </location>
</feature>
<accession>A0A3R7WDW1</accession>
<feature type="domain" description="RRM" evidence="4">
    <location>
        <begin position="298"/>
        <end position="364"/>
    </location>
</feature>
<dbReference type="SUPFAM" id="SSF54928">
    <property type="entry name" value="RNA-binding domain, RBD"/>
    <property type="match status" value="2"/>
</dbReference>
<dbReference type="EMBL" id="MZMZ02002930">
    <property type="protein sequence ID" value="RQM23568.1"/>
    <property type="molecule type" value="Genomic_DNA"/>
</dbReference>
<keyword evidence="6" id="KW-1185">Reference proteome</keyword>
<dbReference type="InterPro" id="IPR050886">
    <property type="entry name" value="RNA-binding_reg"/>
</dbReference>
<dbReference type="InterPro" id="IPR035979">
    <property type="entry name" value="RBD_domain_sf"/>
</dbReference>
<evidence type="ECO:0000256" key="2">
    <source>
        <dbReference type="PROSITE-ProRule" id="PRU00176"/>
    </source>
</evidence>
<dbReference type="InterPro" id="IPR000504">
    <property type="entry name" value="RRM_dom"/>
</dbReference>
<dbReference type="SMART" id="SM00360">
    <property type="entry name" value="RRM"/>
    <property type="match status" value="2"/>
</dbReference>
<dbReference type="Gene3D" id="3.30.70.330">
    <property type="match status" value="2"/>
</dbReference>
<dbReference type="InterPro" id="IPR012677">
    <property type="entry name" value="Nucleotide-bd_a/b_plait_sf"/>
</dbReference>
<feature type="compositionally biased region" description="Low complexity" evidence="3">
    <location>
        <begin position="66"/>
        <end position="81"/>
    </location>
</feature>
<dbReference type="VEuPathDB" id="FungiDB:H257_11482"/>
<gene>
    <name evidence="5" type="ORF">B5M09_004085</name>
</gene>
<dbReference type="Pfam" id="PF00076">
    <property type="entry name" value="RRM_1"/>
    <property type="match status" value="2"/>
</dbReference>
<dbReference type="PANTHER" id="PTHR48024:SF45">
    <property type="entry name" value="RNA BINDING DOMAIN PROTEIN"/>
    <property type="match status" value="1"/>
</dbReference>
<dbReference type="GO" id="GO:0003723">
    <property type="term" value="F:RNA binding"/>
    <property type="evidence" value="ECO:0007669"/>
    <property type="project" value="UniProtKB-UniRule"/>
</dbReference>
<dbReference type="AlphaFoldDB" id="A0A3R7WDW1"/>
<proteinExistence type="predicted"/>
<evidence type="ECO:0000313" key="5">
    <source>
        <dbReference type="EMBL" id="RQM23568.1"/>
    </source>
</evidence>
<evidence type="ECO:0000256" key="3">
    <source>
        <dbReference type="SAM" id="MobiDB-lite"/>
    </source>
</evidence>
<dbReference type="GO" id="GO:0005634">
    <property type="term" value="C:nucleus"/>
    <property type="evidence" value="ECO:0007669"/>
    <property type="project" value="TreeGrafter"/>
</dbReference>
<sequence length="495" mass="53410">MSSPPPPTAAIAGLAPLESIRAVPEHEKGYYLPNDAEAEPTPQDPVSPSDSHSKKRKLDDEGTSDVVPPAAPHVAPHVAPTVAPPVASPVSANVPSYQTYIPTEDDVAEGKAIARLLSPFTREQIVSILISAALQHKSIYNEIRTMASVDVAHRKLFVRGLSWDTTSASLQGVFETYGKVTECTVIMDRTTGRSKGFGFVTFEDMDSAEKVLSIQPLDVDGRKCSCNLAAVPENNTNAALAIKHHIKTTPQSTYGAHPYQQQQPTYGYTPTPHAPHGHHGGGKVLYADLGPGGDENDRKLFLRGLDYNTSTESVTAEFAKYGDLEEVTIAKDRTTGKSKGFAFITYRHMGSAKRALAQPQKFIDVRPPHPPHHSHSTDPPSLFSCQAYAPPQYGHQHQVAAPAPQVYRPPTVAAAAPQAAMGYPPQVYQQPPAAAPYLAYAPPAAAPYAQPPPQDMYRMMAQYAQQQPMQAPQAPPAPLAYYHHPRGPNAAAKPQ</sequence>